<proteinExistence type="predicted"/>
<reference evidence="1 2" key="2">
    <citation type="journal article" date="2017" name="Front. Plant Sci.">
        <title>Gene Classification and Mining of Molecular Markers Useful in Red Clover (Trifolium pratense) Breeding.</title>
        <authorList>
            <person name="Istvanek J."/>
            <person name="Dluhosova J."/>
            <person name="Dluhos P."/>
            <person name="Patkova L."/>
            <person name="Nedelnik J."/>
            <person name="Repkova J."/>
        </authorList>
    </citation>
    <scope>NUCLEOTIDE SEQUENCE [LARGE SCALE GENOMIC DNA]</scope>
    <source>
        <strain evidence="2">cv. Tatra</strain>
        <tissue evidence="1">Young leaves</tissue>
    </source>
</reference>
<reference evidence="1 2" key="1">
    <citation type="journal article" date="2014" name="Am. J. Bot.">
        <title>Genome assembly and annotation for red clover (Trifolium pratense; Fabaceae).</title>
        <authorList>
            <person name="Istvanek J."/>
            <person name="Jaros M."/>
            <person name="Krenek A."/>
            <person name="Repkova J."/>
        </authorList>
    </citation>
    <scope>NUCLEOTIDE SEQUENCE [LARGE SCALE GENOMIC DNA]</scope>
    <source>
        <strain evidence="2">cv. Tatra</strain>
        <tissue evidence="1">Young leaves</tissue>
    </source>
</reference>
<dbReference type="AlphaFoldDB" id="A0A2K3KPQ6"/>
<gene>
    <name evidence="1" type="ORF">L195_g056074</name>
</gene>
<protein>
    <submittedName>
        <fullName evidence="1">Uncharacterized protein</fullName>
    </submittedName>
</protein>
<comment type="caution">
    <text evidence="1">The sequence shown here is derived from an EMBL/GenBank/DDBJ whole genome shotgun (WGS) entry which is preliminary data.</text>
</comment>
<dbReference type="Proteomes" id="UP000236291">
    <property type="component" value="Unassembled WGS sequence"/>
</dbReference>
<accession>A0A2K3KPQ6</accession>
<organism evidence="1 2">
    <name type="scientific">Trifolium pratense</name>
    <name type="common">Red clover</name>
    <dbReference type="NCBI Taxonomy" id="57577"/>
    <lineage>
        <taxon>Eukaryota</taxon>
        <taxon>Viridiplantae</taxon>
        <taxon>Streptophyta</taxon>
        <taxon>Embryophyta</taxon>
        <taxon>Tracheophyta</taxon>
        <taxon>Spermatophyta</taxon>
        <taxon>Magnoliopsida</taxon>
        <taxon>eudicotyledons</taxon>
        <taxon>Gunneridae</taxon>
        <taxon>Pentapetalae</taxon>
        <taxon>rosids</taxon>
        <taxon>fabids</taxon>
        <taxon>Fabales</taxon>
        <taxon>Fabaceae</taxon>
        <taxon>Papilionoideae</taxon>
        <taxon>50 kb inversion clade</taxon>
        <taxon>NPAAA clade</taxon>
        <taxon>Hologalegina</taxon>
        <taxon>IRL clade</taxon>
        <taxon>Trifolieae</taxon>
        <taxon>Trifolium</taxon>
    </lineage>
</organism>
<name>A0A2K3KPQ6_TRIPR</name>
<sequence length="59" mass="6675">RQPMPYKDACIAINGGNRNEVVSVSLFYCRPIVKYDEIWWVLLLQLTAVKNMFAAAVAS</sequence>
<evidence type="ECO:0000313" key="1">
    <source>
        <dbReference type="EMBL" id="PNX68270.1"/>
    </source>
</evidence>
<dbReference type="EMBL" id="ASHM01104622">
    <property type="protein sequence ID" value="PNX68270.1"/>
    <property type="molecule type" value="Genomic_DNA"/>
</dbReference>
<evidence type="ECO:0000313" key="2">
    <source>
        <dbReference type="Proteomes" id="UP000236291"/>
    </source>
</evidence>
<feature type="non-terminal residue" evidence="1">
    <location>
        <position position="1"/>
    </location>
</feature>